<keyword evidence="2" id="KW-1185">Reference proteome</keyword>
<dbReference type="EMBL" id="JAWDJW010009515">
    <property type="protein sequence ID" value="KAK3059318.1"/>
    <property type="molecule type" value="Genomic_DNA"/>
</dbReference>
<protein>
    <submittedName>
        <fullName evidence="1">Uncharacterized protein</fullName>
    </submittedName>
</protein>
<evidence type="ECO:0000313" key="1">
    <source>
        <dbReference type="EMBL" id="KAK3059318.1"/>
    </source>
</evidence>
<feature type="non-terminal residue" evidence="1">
    <location>
        <position position="1"/>
    </location>
</feature>
<sequence>FLLKYVSRDGVDVLAKGHGGVVEARAGIAQYTETSPLYGFLLYRRRKVIIKYIPEGTSRLLQVRVTVHFQSVCERFSPHDLLLNITTPEELNDNALAAACSLHTATESTRSSNGSVSRTRLDEIAEDAEEGQANTEVDRPPSSTLLQVPIGPMPKNEPASMLSEPVATKSLADTLWTPPITPDTVNKDTEESMPKPPTAIKLERAKSDYAPSVTSSEDYSVDENGPHPSTSAARPSVSDLYSSGSHNQYIDLYKPKQKFGPRPSMDYGALRQRGDSWRPTAALPAGLKSAARKEAAAARPSSRDSPKRPSTRDTAHSVQNVPPPPPIPESPMEVDYGPRPGSSGHAGSVRSLPTSLARSNKMTPEKKRLMRAMELRKKQKATQADAQSLHVVPPEPTTDLPPVPKISVDFLNTPESPTKTVGPVETPHRASADHNKADSGVEIDASQQSRLDKTLTPSKETVQSSSSSSPSTAQYSIARPVSTGPSSVAEDSEQPGVLDLSEFQHVVGAGNGSESTIVRATEAEGDTKNKVNSQVKGYVQDMSPAASSDGN</sequence>
<accession>A0ACC3CYS7</accession>
<evidence type="ECO:0000313" key="2">
    <source>
        <dbReference type="Proteomes" id="UP001186974"/>
    </source>
</evidence>
<proteinExistence type="predicted"/>
<gene>
    <name evidence="1" type="ORF">LTS18_011137</name>
</gene>
<dbReference type="Proteomes" id="UP001186974">
    <property type="component" value="Unassembled WGS sequence"/>
</dbReference>
<feature type="non-terminal residue" evidence="1">
    <location>
        <position position="551"/>
    </location>
</feature>
<reference evidence="1" key="1">
    <citation type="submission" date="2024-09" db="EMBL/GenBank/DDBJ databases">
        <title>Black Yeasts Isolated from many extreme environments.</title>
        <authorList>
            <person name="Coleine C."/>
            <person name="Stajich J.E."/>
            <person name="Selbmann L."/>
        </authorList>
    </citation>
    <scope>NUCLEOTIDE SEQUENCE</scope>
    <source>
        <strain evidence="1">CCFEE 5737</strain>
    </source>
</reference>
<organism evidence="1 2">
    <name type="scientific">Coniosporium uncinatum</name>
    <dbReference type="NCBI Taxonomy" id="93489"/>
    <lineage>
        <taxon>Eukaryota</taxon>
        <taxon>Fungi</taxon>
        <taxon>Dikarya</taxon>
        <taxon>Ascomycota</taxon>
        <taxon>Pezizomycotina</taxon>
        <taxon>Dothideomycetes</taxon>
        <taxon>Dothideomycetes incertae sedis</taxon>
        <taxon>Coniosporium</taxon>
    </lineage>
</organism>
<name>A0ACC3CYS7_9PEZI</name>
<comment type="caution">
    <text evidence="1">The sequence shown here is derived from an EMBL/GenBank/DDBJ whole genome shotgun (WGS) entry which is preliminary data.</text>
</comment>